<proteinExistence type="predicted"/>
<evidence type="ECO:0000313" key="3">
    <source>
        <dbReference type="EMBL" id="ARU59889.1"/>
    </source>
</evidence>
<dbReference type="KEGG" id="tum:CBW65_01560"/>
<name>A0A1Y0IIJ8_9BACL</name>
<dbReference type="Gene3D" id="3.90.1720.10">
    <property type="entry name" value="endopeptidase domain like (from Nostoc punctiforme)"/>
    <property type="match status" value="1"/>
</dbReference>
<feature type="chain" id="PRO_5013141179" description="Peptidase C51 domain-containing protein" evidence="1">
    <location>
        <begin position="22"/>
        <end position="176"/>
    </location>
</feature>
<feature type="signal peptide" evidence="1">
    <location>
        <begin position="1"/>
        <end position="21"/>
    </location>
</feature>
<dbReference type="EMBL" id="CP021434">
    <property type="protein sequence ID" value="ARU59889.1"/>
    <property type="molecule type" value="Genomic_DNA"/>
</dbReference>
<dbReference type="RefSeq" id="WP_087455276.1">
    <property type="nucleotide sequence ID" value="NZ_CP021434.1"/>
</dbReference>
<accession>A0A1Y0IIJ8</accession>
<keyword evidence="1" id="KW-0732">Signal</keyword>
<dbReference type="Pfam" id="PF05257">
    <property type="entry name" value="CHAP"/>
    <property type="match status" value="1"/>
</dbReference>
<dbReference type="InterPro" id="IPR007921">
    <property type="entry name" value="CHAP_dom"/>
</dbReference>
<dbReference type="PANTHER" id="PTHR30094:SF0">
    <property type="entry name" value="BIFUNCTIONAL GLUTATHIONYLSPERMIDINE SYNTHETASE_AMIDASE-RELATED"/>
    <property type="match status" value="1"/>
</dbReference>
<reference evidence="4" key="1">
    <citation type="submission" date="2017-05" db="EMBL/GenBank/DDBJ databases">
        <authorList>
            <person name="Sung H."/>
        </authorList>
    </citation>
    <scope>NUCLEOTIDE SEQUENCE [LARGE SCALE GENOMIC DNA]</scope>
    <source>
        <strain evidence="4">AR23208</strain>
    </source>
</reference>
<evidence type="ECO:0000259" key="2">
    <source>
        <dbReference type="PROSITE" id="PS50911"/>
    </source>
</evidence>
<gene>
    <name evidence="3" type="ORF">CBW65_01560</name>
</gene>
<keyword evidence="4" id="KW-1185">Reference proteome</keyword>
<dbReference type="InterPro" id="IPR038765">
    <property type="entry name" value="Papain-like_cys_pep_sf"/>
</dbReference>
<dbReference type="PROSITE" id="PS50911">
    <property type="entry name" value="CHAP"/>
    <property type="match status" value="1"/>
</dbReference>
<dbReference type="Proteomes" id="UP000195437">
    <property type="component" value="Chromosome"/>
</dbReference>
<dbReference type="AlphaFoldDB" id="A0A1Y0IIJ8"/>
<evidence type="ECO:0000313" key="4">
    <source>
        <dbReference type="Proteomes" id="UP000195437"/>
    </source>
</evidence>
<sequence>MRRILLGFALLLLATARPALAEGTVQPLEDGLYAFNSVDTRHGPQCVEYAERYYVTRYPGTFPYHNSGPGAYDIWEGIADAKDVGGWAAYRQHFSAYENGTTCPQPEDMLLYDRTRGYGWGHVAIIAEVYPATVVILEQNYGHDTLRVIPMVEHRILDRGVKGVVRLKANDAQNET</sequence>
<dbReference type="GO" id="GO:0016874">
    <property type="term" value="F:ligase activity"/>
    <property type="evidence" value="ECO:0007669"/>
    <property type="project" value="TreeGrafter"/>
</dbReference>
<evidence type="ECO:0000256" key="1">
    <source>
        <dbReference type="SAM" id="SignalP"/>
    </source>
</evidence>
<dbReference type="SUPFAM" id="SSF54001">
    <property type="entry name" value="Cysteine proteinases"/>
    <property type="match status" value="1"/>
</dbReference>
<dbReference type="OrthoDB" id="2381611at2"/>
<dbReference type="PANTHER" id="PTHR30094">
    <property type="entry name" value="BIFUNCTIONAL GLUTATHIONYLSPERMIDINE SYNTHETASE/AMIDASE-RELATED"/>
    <property type="match status" value="1"/>
</dbReference>
<organism evidence="3 4">
    <name type="scientific">Tumebacillus avium</name>
    <dbReference type="NCBI Taxonomy" id="1903704"/>
    <lineage>
        <taxon>Bacteria</taxon>
        <taxon>Bacillati</taxon>
        <taxon>Bacillota</taxon>
        <taxon>Bacilli</taxon>
        <taxon>Bacillales</taxon>
        <taxon>Alicyclobacillaceae</taxon>
        <taxon>Tumebacillus</taxon>
    </lineage>
</organism>
<feature type="domain" description="Peptidase C51" evidence="2">
    <location>
        <begin position="21"/>
        <end position="166"/>
    </location>
</feature>
<protein>
    <recommendedName>
        <fullName evidence="2">Peptidase C51 domain-containing protein</fullName>
    </recommendedName>
</protein>
<dbReference type="InterPro" id="IPR051705">
    <property type="entry name" value="Gsp_Synthetase/Amidase"/>
</dbReference>